<organism evidence="11 12">
    <name type="scientific">Smittium culicis</name>
    <dbReference type="NCBI Taxonomy" id="133412"/>
    <lineage>
        <taxon>Eukaryota</taxon>
        <taxon>Fungi</taxon>
        <taxon>Fungi incertae sedis</taxon>
        <taxon>Zoopagomycota</taxon>
        <taxon>Kickxellomycotina</taxon>
        <taxon>Harpellomycetes</taxon>
        <taxon>Harpellales</taxon>
        <taxon>Legeriomycetaceae</taxon>
        <taxon>Smittium</taxon>
    </lineage>
</organism>
<dbReference type="EC" id="3.2.1.-" evidence="10"/>
<name>A0A1R1YMN4_9FUNG</name>
<dbReference type="InterPro" id="IPR036026">
    <property type="entry name" value="Seven-hairpin_glycosidases"/>
</dbReference>
<keyword evidence="12" id="KW-1185">Reference proteome</keyword>
<comment type="catalytic activity">
    <reaction evidence="9">
        <text>N(4)-(alpha-D-Man-(1-&gt;2)-alpha-D-Man-(1-&gt;2)-alpha-D-Man-(1-&gt;3)-[alpha-D-Man-(1-&gt;2)-alpha-D-Man-(1-&gt;3)-[alpha-D-Man-(1-&gt;2)-alpha-D-Man-(1-&gt;6)]-alpha-D-Man-(1-&gt;6)]-beta-D-Man-(1-&gt;4)-beta-D-GlcNAc-(1-&gt;4)-beta-D-GlcNAc)-L-asparaginyl-[protein] (N-glucan mannose isomer 9A1,2,3B1,2,3) + 4 H2O = N(4)-(alpha-D-Man-(1-&gt;3)-[alpha-D-Man-(1-&gt;3)-[alpha-D-Man-(1-&gt;6)]-alpha-D-Man-(1-&gt;6)]-beta-D-Man-(1-&gt;4)-beta-D-GlcNAc-(1-&gt;4)-beta-D-GlcNAc)-L-asparaginyl-[protein] (N-glucan mannose isomer 5A1,2) + 4 beta-D-mannose</text>
        <dbReference type="Rhea" id="RHEA:56008"/>
        <dbReference type="Rhea" id="RHEA-COMP:14356"/>
        <dbReference type="Rhea" id="RHEA-COMP:14367"/>
        <dbReference type="ChEBI" id="CHEBI:15377"/>
        <dbReference type="ChEBI" id="CHEBI:28563"/>
        <dbReference type="ChEBI" id="CHEBI:59087"/>
        <dbReference type="ChEBI" id="CHEBI:139493"/>
        <dbReference type="EC" id="3.2.1.113"/>
    </reaction>
</comment>
<evidence type="ECO:0000256" key="8">
    <source>
        <dbReference type="ARBA" id="ARBA00047669"/>
    </source>
</evidence>
<keyword evidence="5 10" id="KW-0378">Hydrolase</keyword>
<keyword evidence="10" id="KW-0326">Glycosidase</keyword>
<comment type="similarity">
    <text evidence="3 10">Belongs to the glycosyl hydrolase 47 family.</text>
</comment>
<dbReference type="GO" id="GO:0005783">
    <property type="term" value="C:endoplasmic reticulum"/>
    <property type="evidence" value="ECO:0007669"/>
    <property type="project" value="TreeGrafter"/>
</dbReference>
<dbReference type="PANTHER" id="PTHR11742:SF55">
    <property type="entry name" value="ENDOPLASMIC RETICULUM MANNOSYL-OLIGOSACCHARIDE 1,2-ALPHA-MANNOSIDASE"/>
    <property type="match status" value="1"/>
</dbReference>
<keyword evidence="7" id="KW-1015">Disulfide bond</keyword>
<keyword evidence="6" id="KW-0106">Calcium</keyword>
<gene>
    <name evidence="11" type="ORF">AYI69_g2366</name>
</gene>
<evidence type="ECO:0000256" key="9">
    <source>
        <dbReference type="ARBA" id="ARBA00048605"/>
    </source>
</evidence>
<reference evidence="12" key="1">
    <citation type="submission" date="2017-01" db="EMBL/GenBank/DDBJ databases">
        <authorList>
            <person name="Wang Y."/>
            <person name="White M."/>
            <person name="Kvist S."/>
            <person name="Moncalvo J.-M."/>
        </authorList>
    </citation>
    <scope>NUCLEOTIDE SEQUENCE [LARGE SCALE GENOMIC DNA]</scope>
    <source>
        <strain evidence="12">ID-206-W2</strain>
    </source>
</reference>
<dbReference type="GO" id="GO:0036503">
    <property type="term" value="P:ERAD pathway"/>
    <property type="evidence" value="ECO:0007669"/>
    <property type="project" value="UniProtKB-ARBA"/>
</dbReference>
<dbReference type="InterPro" id="IPR050749">
    <property type="entry name" value="Glycosyl_Hydrolase_47"/>
</dbReference>
<proteinExistence type="inferred from homology"/>
<dbReference type="SUPFAM" id="SSF48225">
    <property type="entry name" value="Seven-hairpin glycosidases"/>
    <property type="match status" value="1"/>
</dbReference>
<evidence type="ECO:0000256" key="10">
    <source>
        <dbReference type="RuleBase" id="RU361193"/>
    </source>
</evidence>
<accession>A0A1R1YMN4</accession>
<keyword evidence="4" id="KW-0479">Metal-binding</keyword>
<protein>
    <recommendedName>
        <fullName evidence="10">alpha-1,2-Mannosidase</fullName>
        <ecNumber evidence="10">3.2.1.-</ecNumber>
    </recommendedName>
</protein>
<dbReference type="OrthoDB" id="8118055at2759"/>
<evidence type="ECO:0000256" key="1">
    <source>
        <dbReference type="ARBA" id="ARBA00001913"/>
    </source>
</evidence>
<comment type="pathway">
    <text evidence="2">Protein modification; protein glycosylation.</text>
</comment>
<dbReference type="PRINTS" id="PR00747">
    <property type="entry name" value="GLYHDRLASE47"/>
</dbReference>
<dbReference type="InterPro" id="IPR012341">
    <property type="entry name" value="6hp_glycosidase-like_sf"/>
</dbReference>
<dbReference type="GO" id="GO:0004571">
    <property type="term" value="F:mannosyl-oligosaccharide 1,2-alpha-mannosidase activity"/>
    <property type="evidence" value="ECO:0007669"/>
    <property type="project" value="UniProtKB-EC"/>
</dbReference>
<comment type="cofactor">
    <cofactor evidence="1">
        <name>Ca(2+)</name>
        <dbReference type="ChEBI" id="CHEBI:29108"/>
    </cofactor>
</comment>
<dbReference type="Gene3D" id="1.50.10.10">
    <property type="match status" value="1"/>
</dbReference>
<dbReference type="InterPro" id="IPR001382">
    <property type="entry name" value="Glyco_hydro_47"/>
</dbReference>
<sequence>MNRALWTKRLVIAFVMIVSLNYMFNNISSSNGPNPKSQSKQDSLNEERRNAVKGAMKHAWKGYSQFAFGRDEIHPVSKSWNNSWSVTLLDSLDTLYIMGMREEFNDAVAHVSKIDFNKTTDFHSSSLFESVIRCLGGLLSAYELSGEKILLDKAVEVGEALYPCLNHKSGIPVTHININEKMLMFNYYILVKPRPELELI</sequence>
<evidence type="ECO:0000313" key="12">
    <source>
        <dbReference type="Proteomes" id="UP000187429"/>
    </source>
</evidence>
<dbReference type="EMBL" id="LSSM01000691">
    <property type="protein sequence ID" value="OMJ28171.1"/>
    <property type="molecule type" value="Genomic_DNA"/>
</dbReference>
<evidence type="ECO:0000313" key="11">
    <source>
        <dbReference type="EMBL" id="OMJ28171.1"/>
    </source>
</evidence>
<dbReference type="PANTHER" id="PTHR11742">
    <property type="entry name" value="MANNOSYL-OLIGOSACCHARIDE ALPHA-1,2-MANNOSIDASE-RELATED"/>
    <property type="match status" value="1"/>
</dbReference>
<dbReference type="GO" id="GO:0005975">
    <property type="term" value="P:carbohydrate metabolic process"/>
    <property type="evidence" value="ECO:0007669"/>
    <property type="project" value="InterPro"/>
</dbReference>
<evidence type="ECO:0000256" key="4">
    <source>
        <dbReference type="ARBA" id="ARBA00022723"/>
    </source>
</evidence>
<evidence type="ECO:0000256" key="6">
    <source>
        <dbReference type="ARBA" id="ARBA00022837"/>
    </source>
</evidence>
<dbReference type="AlphaFoldDB" id="A0A1R1YMN4"/>
<dbReference type="GO" id="GO:0005509">
    <property type="term" value="F:calcium ion binding"/>
    <property type="evidence" value="ECO:0007669"/>
    <property type="project" value="InterPro"/>
</dbReference>
<dbReference type="GO" id="GO:0016020">
    <property type="term" value="C:membrane"/>
    <property type="evidence" value="ECO:0007669"/>
    <property type="project" value="InterPro"/>
</dbReference>
<evidence type="ECO:0000256" key="2">
    <source>
        <dbReference type="ARBA" id="ARBA00004922"/>
    </source>
</evidence>
<evidence type="ECO:0000256" key="7">
    <source>
        <dbReference type="ARBA" id="ARBA00023157"/>
    </source>
</evidence>
<dbReference type="Pfam" id="PF01532">
    <property type="entry name" value="Glyco_hydro_47"/>
    <property type="match status" value="1"/>
</dbReference>
<evidence type="ECO:0000256" key="3">
    <source>
        <dbReference type="ARBA" id="ARBA00007658"/>
    </source>
</evidence>
<evidence type="ECO:0000256" key="5">
    <source>
        <dbReference type="ARBA" id="ARBA00022801"/>
    </source>
</evidence>
<dbReference type="Proteomes" id="UP000187429">
    <property type="component" value="Unassembled WGS sequence"/>
</dbReference>
<comment type="catalytic activity">
    <reaction evidence="8">
        <text>N(4)-(alpha-D-Man-(1-&gt;2)-alpha-D-Man-(1-&gt;2)-alpha-D-Man-(1-&gt;3)-[alpha-D-Man-(1-&gt;3)-[alpha-D-Man-(1-&gt;2)-alpha-D-Man-(1-&gt;6)]-alpha-D-Man-(1-&gt;6)]-beta-D-Man-(1-&gt;4)-beta-D-GlcNAc-(1-&gt;4)-beta-D-GlcNAc)-L-asparaginyl-[protein] (N-glucan mannose isomer 8A1,2,3B1,3) + 3 H2O = N(4)-(alpha-D-Man-(1-&gt;3)-[alpha-D-Man-(1-&gt;3)-[alpha-D-Man-(1-&gt;6)]-alpha-D-Man-(1-&gt;6)]-beta-D-Man-(1-&gt;4)-beta-D-GlcNAc-(1-&gt;4)-beta-D-GlcNAc)-L-asparaginyl-[protein] (N-glucan mannose isomer 5A1,2) + 3 beta-D-mannose</text>
        <dbReference type="Rhea" id="RHEA:56028"/>
        <dbReference type="Rhea" id="RHEA-COMP:14358"/>
        <dbReference type="Rhea" id="RHEA-COMP:14367"/>
        <dbReference type="ChEBI" id="CHEBI:15377"/>
        <dbReference type="ChEBI" id="CHEBI:28563"/>
        <dbReference type="ChEBI" id="CHEBI:59087"/>
        <dbReference type="ChEBI" id="CHEBI:60628"/>
        <dbReference type="EC" id="3.2.1.113"/>
    </reaction>
</comment>
<comment type="caution">
    <text evidence="11">The sequence shown here is derived from an EMBL/GenBank/DDBJ whole genome shotgun (WGS) entry which is preliminary data.</text>
</comment>